<organism evidence="1">
    <name type="scientific">marine sediment metagenome</name>
    <dbReference type="NCBI Taxonomy" id="412755"/>
    <lineage>
        <taxon>unclassified sequences</taxon>
        <taxon>metagenomes</taxon>
        <taxon>ecological metagenomes</taxon>
    </lineage>
</organism>
<dbReference type="AlphaFoldDB" id="A0A0F9TR37"/>
<protein>
    <submittedName>
        <fullName evidence="1">Uncharacterized protein</fullName>
    </submittedName>
</protein>
<gene>
    <name evidence="1" type="ORF">LCGC14_0699300</name>
</gene>
<sequence>MSYLAELELDLAINSLVEVKAPCIRLGHRGRVFNRFARTRPLYAVQFPDNCVGFFDRSDLEKLPPGPLGGSPQGLQEG</sequence>
<accession>A0A0F9TR37</accession>
<evidence type="ECO:0000313" key="1">
    <source>
        <dbReference type="EMBL" id="KKN43838.1"/>
    </source>
</evidence>
<reference evidence="1" key="1">
    <citation type="journal article" date="2015" name="Nature">
        <title>Complex archaea that bridge the gap between prokaryotes and eukaryotes.</title>
        <authorList>
            <person name="Spang A."/>
            <person name="Saw J.H."/>
            <person name="Jorgensen S.L."/>
            <person name="Zaremba-Niedzwiedzka K."/>
            <person name="Martijn J."/>
            <person name="Lind A.E."/>
            <person name="van Eijk R."/>
            <person name="Schleper C."/>
            <person name="Guy L."/>
            <person name="Ettema T.J."/>
        </authorList>
    </citation>
    <scope>NUCLEOTIDE SEQUENCE</scope>
</reference>
<dbReference type="EMBL" id="LAZR01001485">
    <property type="protein sequence ID" value="KKN43838.1"/>
    <property type="molecule type" value="Genomic_DNA"/>
</dbReference>
<name>A0A0F9TR37_9ZZZZ</name>
<comment type="caution">
    <text evidence="1">The sequence shown here is derived from an EMBL/GenBank/DDBJ whole genome shotgun (WGS) entry which is preliminary data.</text>
</comment>
<proteinExistence type="predicted"/>